<name>A0A9Q0NA21_9DIPT</name>
<dbReference type="InterPro" id="IPR036815">
    <property type="entry name" value="14-3-3_dom_sf"/>
</dbReference>
<evidence type="ECO:0000313" key="4">
    <source>
        <dbReference type="Proteomes" id="UP001151699"/>
    </source>
</evidence>
<organism evidence="3 4">
    <name type="scientific">Pseudolycoriella hygida</name>
    <dbReference type="NCBI Taxonomy" id="35572"/>
    <lineage>
        <taxon>Eukaryota</taxon>
        <taxon>Metazoa</taxon>
        <taxon>Ecdysozoa</taxon>
        <taxon>Arthropoda</taxon>
        <taxon>Hexapoda</taxon>
        <taxon>Insecta</taxon>
        <taxon>Pterygota</taxon>
        <taxon>Neoptera</taxon>
        <taxon>Endopterygota</taxon>
        <taxon>Diptera</taxon>
        <taxon>Nematocera</taxon>
        <taxon>Sciaroidea</taxon>
        <taxon>Sciaridae</taxon>
        <taxon>Pseudolycoriella</taxon>
    </lineage>
</organism>
<accession>A0A9Q0NA21</accession>
<dbReference type="Gene3D" id="1.20.190.20">
    <property type="entry name" value="14-3-3 domain"/>
    <property type="match status" value="1"/>
</dbReference>
<gene>
    <name evidence="3" type="primary">GF14C</name>
    <name evidence="3" type="ORF">Bhyg_00914</name>
</gene>
<proteinExistence type="inferred from homology"/>
<dbReference type="EMBL" id="WJQU01000001">
    <property type="protein sequence ID" value="KAJ6645706.1"/>
    <property type="molecule type" value="Genomic_DNA"/>
</dbReference>
<evidence type="ECO:0000259" key="2">
    <source>
        <dbReference type="Pfam" id="PF00244"/>
    </source>
</evidence>
<dbReference type="InterPro" id="IPR023410">
    <property type="entry name" value="14-3-3_domain"/>
</dbReference>
<comment type="caution">
    <text evidence="3">The sequence shown here is derived from an EMBL/GenBank/DDBJ whole genome shotgun (WGS) entry which is preliminary data.</text>
</comment>
<feature type="domain" description="14-3-3" evidence="2">
    <location>
        <begin position="25"/>
        <end position="84"/>
    </location>
</feature>
<comment type="similarity">
    <text evidence="1">Belongs to the 14-3-3 family.</text>
</comment>
<protein>
    <submittedName>
        <fullName evidence="3">14-3-3-like protein C</fullName>
    </submittedName>
</protein>
<evidence type="ECO:0000256" key="1">
    <source>
        <dbReference type="ARBA" id="ARBA00006141"/>
    </source>
</evidence>
<dbReference type="SUPFAM" id="SSF48445">
    <property type="entry name" value="14-3-3 protein"/>
    <property type="match status" value="1"/>
</dbReference>
<sequence>MEQKFRKDLASIMARKKREKYVYEARIAKAAHRPNDMVDAVKKLALLNVGLTTDERNLFSTAYHLKIGALRRARKRASSFGKNEVQWTNLAGMILYFKSFYPTLTLVDFINSLGCSGI</sequence>
<feature type="non-terminal residue" evidence="3">
    <location>
        <position position="1"/>
    </location>
</feature>
<evidence type="ECO:0000313" key="3">
    <source>
        <dbReference type="EMBL" id="KAJ6645706.1"/>
    </source>
</evidence>
<keyword evidence="4" id="KW-1185">Reference proteome</keyword>
<dbReference type="AlphaFoldDB" id="A0A9Q0NA21"/>
<dbReference type="Pfam" id="PF00244">
    <property type="entry name" value="14-3-3"/>
    <property type="match status" value="1"/>
</dbReference>
<dbReference type="Proteomes" id="UP001151699">
    <property type="component" value="Chromosome A"/>
</dbReference>
<reference evidence="3" key="1">
    <citation type="submission" date="2022-07" db="EMBL/GenBank/DDBJ databases">
        <authorList>
            <person name="Trinca V."/>
            <person name="Uliana J.V.C."/>
            <person name="Torres T.T."/>
            <person name="Ward R.J."/>
            <person name="Monesi N."/>
        </authorList>
    </citation>
    <scope>NUCLEOTIDE SEQUENCE</scope>
    <source>
        <strain evidence="3">HSMRA1968</strain>
        <tissue evidence="3">Whole embryos</tissue>
    </source>
</reference>